<name>W5J3K0_ANODA</name>
<dbReference type="EnsemblMetazoa" id="ADAC010015-RA">
    <property type="protein sequence ID" value="ADAC010015-PA"/>
    <property type="gene ID" value="ADAC010015"/>
</dbReference>
<evidence type="ECO:0000313" key="2">
    <source>
        <dbReference type="EnsemblMetazoa" id="ADAC010015-PA"/>
    </source>
</evidence>
<evidence type="ECO:0000313" key="3">
    <source>
        <dbReference type="Proteomes" id="UP000000673"/>
    </source>
</evidence>
<sequence length="70" mass="7758">MFGWWMMGGQMVATALCNHHKPIEDGDNELINPIQRQFFHQTHAVSRTGQNMGTVAAELAFGRMGISGII</sequence>
<dbReference type="Proteomes" id="UP000000673">
    <property type="component" value="Unassembled WGS sequence"/>
</dbReference>
<gene>
    <name evidence="1" type="ORF">AND_010015</name>
</gene>
<dbReference type="VEuPathDB" id="VectorBase:ADAC010015"/>
<proteinExistence type="predicted"/>
<evidence type="ECO:0000313" key="1">
    <source>
        <dbReference type="EMBL" id="ETN58406.1"/>
    </source>
</evidence>
<reference evidence="1" key="2">
    <citation type="submission" date="2010-05" db="EMBL/GenBank/DDBJ databases">
        <authorList>
            <person name="Almeida L.G."/>
            <person name="Nicolas M.F."/>
            <person name="Souza R.C."/>
            <person name="Vasconcelos A.T.R."/>
        </authorList>
    </citation>
    <scope>NUCLEOTIDE SEQUENCE</scope>
</reference>
<keyword evidence="3" id="KW-1185">Reference proteome</keyword>
<protein>
    <submittedName>
        <fullName evidence="1 2">Uncharacterized protein</fullName>
    </submittedName>
</protein>
<organism evidence="1">
    <name type="scientific">Anopheles darlingi</name>
    <name type="common">Mosquito</name>
    <dbReference type="NCBI Taxonomy" id="43151"/>
    <lineage>
        <taxon>Eukaryota</taxon>
        <taxon>Metazoa</taxon>
        <taxon>Ecdysozoa</taxon>
        <taxon>Arthropoda</taxon>
        <taxon>Hexapoda</taxon>
        <taxon>Insecta</taxon>
        <taxon>Pterygota</taxon>
        <taxon>Neoptera</taxon>
        <taxon>Endopterygota</taxon>
        <taxon>Diptera</taxon>
        <taxon>Nematocera</taxon>
        <taxon>Culicoidea</taxon>
        <taxon>Culicidae</taxon>
        <taxon>Anophelinae</taxon>
        <taxon>Anopheles</taxon>
    </lineage>
</organism>
<reference evidence="2" key="4">
    <citation type="submission" date="2015-06" db="UniProtKB">
        <authorList>
            <consortium name="EnsemblMetazoa"/>
        </authorList>
    </citation>
    <scope>IDENTIFICATION</scope>
</reference>
<dbReference type="EMBL" id="ADMH02002134">
    <property type="protein sequence ID" value="ETN58406.1"/>
    <property type="molecule type" value="Genomic_DNA"/>
</dbReference>
<reference evidence="1 3" key="1">
    <citation type="journal article" date="2010" name="BMC Genomics">
        <title>Combination of measures distinguishes pre-miRNAs from other stem-loops in the genome of the newly sequenced Anopheles darlingi.</title>
        <authorList>
            <person name="Mendes N.D."/>
            <person name="Freitas A.T."/>
            <person name="Vasconcelos A.T."/>
            <person name="Sagot M.F."/>
        </authorList>
    </citation>
    <scope>NUCLEOTIDE SEQUENCE</scope>
</reference>
<reference evidence="1" key="3">
    <citation type="journal article" date="2013" name="Nucleic Acids Res.">
        <title>The genome of Anopheles darlingi, the main neotropical malaria vector.</title>
        <authorList>
            <person name="Marinotti O."/>
            <person name="Cerqueira G.C."/>
            <person name="de Almeida L.G."/>
            <person name="Ferro M.I."/>
            <person name="Loreto E.L."/>
            <person name="Zaha A."/>
            <person name="Teixeira S.M."/>
            <person name="Wespiser A.R."/>
            <person name="Almeida E Silva A."/>
            <person name="Schlindwein A.D."/>
            <person name="Pacheco A.C."/>
            <person name="Silva A.L."/>
            <person name="Graveley B.R."/>
            <person name="Walenz B.P."/>
            <person name="Lima Bde A."/>
            <person name="Ribeiro C.A."/>
            <person name="Nunes-Silva C.G."/>
            <person name="de Carvalho C.R."/>
            <person name="Soares C.M."/>
            <person name="de Menezes C.B."/>
            <person name="Matiolli C."/>
            <person name="Caffrey D."/>
            <person name="Araujo D.A."/>
            <person name="de Oliveira D.M."/>
            <person name="Golenbock D."/>
            <person name="Grisard E.C."/>
            <person name="Fantinatti-Garboggini F."/>
            <person name="de Carvalho F.M."/>
            <person name="Barcellos F.G."/>
            <person name="Prosdocimi F."/>
            <person name="May G."/>
            <person name="Azevedo Junior G.M."/>
            <person name="Guimaraes G.M."/>
            <person name="Goldman G.H."/>
            <person name="Padilha I.Q."/>
            <person name="Batista Jda S."/>
            <person name="Ferro J.A."/>
            <person name="Ribeiro J.M."/>
            <person name="Fietto J.L."/>
            <person name="Dabbas K.M."/>
            <person name="Cerdeira L."/>
            <person name="Agnez-Lima L.F."/>
            <person name="Brocchi M."/>
            <person name="de Carvalho M.O."/>
            <person name="Teixeira Mde M."/>
            <person name="Diniz Maia Mde M."/>
            <person name="Goldman M.H."/>
            <person name="Cruz Schneider M.P."/>
            <person name="Felipe M.S."/>
            <person name="Hungria M."/>
            <person name="Nicolas M.F."/>
            <person name="Pereira M."/>
            <person name="Montes M.A."/>
            <person name="Cantao M.E."/>
            <person name="Vincentz M."/>
            <person name="Rafael M.S."/>
            <person name="Silverman N."/>
            <person name="Stoco P.H."/>
            <person name="Souza R.C."/>
            <person name="Vicentini R."/>
            <person name="Gazzinelli R.T."/>
            <person name="Neves Rde O."/>
            <person name="Silva R."/>
            <person name="Astolfi-Filho S."/>
            <person name="Maciel T.E."/>
            <person name="Urmenyi T.P."/>
            <person name="Tadei W.P."/>
            <person name="Camargo E.P."/>
            <person name="de Vasconcelos A.T."/>
        </authorList>
    </citation>
    <scope>NUCLEOTIDE SEQUENCE</scope>
</reference>
<accession>W5J3K0</accession>
<dbReference type="AlphaFoldDB" id="W5J3K0"/>
<dbReference type="HOGENOM" id="CLU_2759869_0_0_1"/>